<name>A0A3D8HI70_9BACT</name>
<dbReference type="AlphaFoldDB" id="A0A3D8HI70"/>
<reference evidence="1 2" key="1">
    <citation type="submission" date="2018-07" db="EMBL/GenBank/DDBJ databases">
        <title>Parabacteroides acidifaciens nov. sp., isolated from human feces.</title>
        <authorList>
            <person name="Wang Y.J."/>
        </authorList>
    </citation>
    <scope>NUCLEOTIDE SEQUENCE [LARGE SCALE GENOMIC DNA]</scope>
    <source>
        <strain evidence="1 2">426-9</strain>
    </source>
</reference>
<evidence type="ECO:0000313" key="1">
    <source>
        <dbReference type="EMBL" id="RDU50380.1"/>
    </source>
</evidence>
<proteinExistence type="predicted"/>
<dbReference type="Proteomes" id="UP000256321">
    <property type="component" value="Unassembled WGS sequence"/>
</dbReference>
<accession>A0A3D8HI70</accession>
<protein>
    <submittedName>
        <fullName evidence="1">Uncharacterized protein</fullName>
    </submittedName>
</protein>
<evidence type="ECO:0000313" key="2">
    <source>
        <dbReference type="Proteomes" id="UP000256321"/>
    </source>
</evidence>
<gene>
    <name evidence="1" type="ORF">DWU89_04145</name>
</gene>
<organism evidence="1 2">
    <name type="scientific">Parabacteroides acidifaciens</name>
    <dbReference type="NCBI Taxonomy" id="2290935"/>
    <lineage>
        <taxon>Bacteria</taxon>
        <taxon>Pseudomonadati</taxon>
        <taxon>Bacteroidota</taxon>
        <taxon>Bacteroidia</taxon>
        <taxon>Bacteroidales</taxon>
        <taxon>Tannerellaceae</taxon>
        <taxon>Parabacteroides</taxon>
    </lineage>
</organism>
<comment type="caution">
    <text evidence="1">The sequence shown here is derived from an EMBL/GenBank/DDBJ whole genome shotgun (WGS) entry which is preliminary data.</text>
</comment>
<sequence length="72" mass="8876">MTNKEIRNEALQDYLELKTRKHSWIGQPIKTVRIMTNIYRHKSNRWKNLKKRSQCMKKTKNVYLICTNRIHF</sequence>
<dbReference type="EMBL" id="QREV01000006">
    <property type="protein sequence ID" value="RDU50380.1"/>
    <property type="molecule type" value="Genomic_DNA"/>
</dbReference>